<evidence type="ECO:0000313" key="2">
    <source>
        <dbReference type="Proteomes" id="UP000055590"/>
    </source>
</evidence>
<protein>
    <submittedName>
        <fullName evidence="1">Uncharacterized protein</fullName>
    </submittedName>
</protein>
<dbReference type="KEGG" id="vin:AKJ08_0518"/>
<dbReference type="Proteomes" id="UP000055590">
    <property type="component" value="Chromosome"/>
</dbReference>
<sequence length="78" mass="8926">MRRDDRWQNLVHGSFNLCERLDQARRSGESVGLDDALAYLSSVLEVFPATLDPVDDFEGYAVRRMALALREAIRAERD</sequence>
<keyword evidence="2" id="KW-1185">Reference proteome</keyword>
<gene>
    <name evidence="1" type="ORF">AKJ08_0518</name>
</gene>
<dbReference type="AlphaFoldDB" id="A0A0K1P9L8"/>
<dbReference type="EMBL" id="CP012332">
    <property type="protein sequence ID" value="AKU90131.1"/>
    <property type="molecule type" value="Genomic_DNA"/>
</dbReference>
<reference evidence="1 2" key="1">
    <citation type="submission" date="2015-08" db="EMBL/GenBank/DDBJ databases">
        <authorList>
            <person name="Babu N.S."/>
            <person name="Beckwith C.J."/>
            <person name="Beseler K.G."/>
            <person name="Brison A."/>
            <person name="Carone J.V."/>
            <person name="Caskin T.P."/>
            <person name="Diamond M."/>
            <person name="Durham M.E."/>
            <person name="Foxe J.M."/>
            <person name="Go M."/>
            <person name="Henderson B.A."/>
            <person name="Jones I.B."/>
            <person name="McGettigan J.A."/>
            <person name="Micheletti S.J."/>
            <person name="Nasrallah M.E."/>
            <person name="Ortiz D."/>
            <person name="Piller C.R."/>
            <person name="Privatt S.R."/>
            <person name="Schneider S.L."/>
            <person name="Sharp S."/>
            <person name="Smith T.C."/>
            <person name="Stanton J.D."/>
            <person name="Ullery H.E."/>
            <person name="Wilson R.J."/>
            <person name="Serrano M.G."/>
            <person name="Buck G."/>
            <person name="Lee V."/>
            <person name="Wang Y."/>
            <person name="Carvalho R."/>
            <person name="Voegtly L."/>
            <person name="Shi R."/>
            <person name="Duckworth R."/>
            <person name="Johnson A."/>
            <person name="Loviza R."/>
            <person name="Walstead R."/>
            <person name="Shah Z."/>
            <person name="Kiflezghi M."/>
            <person name="Wade K."/>
            <person name="Ball S.L."/>
            <person name="Bradley K.W."/>
            <person name="Asai D.J."/>
            <person name="Bowman C.A."/>
            <person name="Russell D.A."/>
            <person name="Pope W.H."/>
            <person name="Jacobs-Sera D."/>
            <person name="Hendrix R.W."/>
            <person name="Hatfull G.F."/>
        </authorList>
    </citation>
    <scope>NUCLEOTIDE SEQUENCE [LARGE SCALE GENOMIC DNA]</scope>
    <source>
        <strain evidence="1 2">DSM 27710</strain>
    </source>
</reference>
<dbReference type="RefSeq" id="WP_050724622.1">
    <property type="nucleotide sequence ID" value="NZ_CP012332.1"/>
</dbReference>
<accession>A0A0K1P9L8</accession>
<dbReference type="OrthoDB" id="5525837at2"/>
<dbReference type="STRING" id="1391653.AKJ08_0518"/>
<evidence type="ECO:0000313" key="1">
    <source>
        <dbReference type="EMBL" id="AKU90131.1"/>
    </source>
</evidence>
<organism evidence="1 2">
    <name type="scientific">Vulgatibacter incomptus</name>
    <dbReference type="NCBI Taxonomy" id="1391653"/>
    <lineage>
        <taxon>Bacteria</taxon>
        <taxon>Pseudomonadati</taxon>
        <taxon>Myxococcota</taxon>
        <taxon>Myxococcia</taxon>
        <taxon>Myxococcales</taxon>
        <taxon>Cystobacterineae</taxon>
        <taxon>Vulgatibacteraceae</taxon>
        <taxon>Vulgatibacter</taxon>
    </lineage>
</organism>
<name>A0A0K1P9L8_9BACT</name>
<proteinExistence type="predicted"/>